<evidence type="ECO:0000256" key="1">
    <source>
        <dbReference type="SAM" id="SignalP"/>
    </source>
</evidence>
<dbReference type="STRING" id="1216932.CM240_0971"/>
<protein>
    <recommendedName>
        <fullName evidence="4">Secreted protein</fullName>
    </recommendedName>
</protein>
<dbReference type="RefSeq" id="WP_044037001.1">
    <property type="nucleotide sequence ID" value="NZ_HG917868.1"/>
</dbReference>
<evidence type="ECO:0008006" key="4">
    <source>
        <dbReference type="Google" id="ProtNLM"/>
    </source>
</evidence>
<organism evidence="2 3">
    <name type="scientific">Clostridium bornimense</name>
    <dbReference type="NCBI Taxonomy" id="1216932"/>
    <lineage>
        <taxon>Bacteria</taxon>
        <taxon>Bacillati</taxon>
        <taxon>Bacillota</taxon>
        <taxon>Clostridia</taxon>
        <taxon>Eubacteriales</taxon>
        <taxon>Clostridiaceae</taxon>
        <taxon>Clostridium</taxon>
    </lineage>
</organism>
<dbReference type="PATRIC" id="fig|1216932.3.peg.959"/>
<name>W6SEP0_9CLOT</name>
<dbReference type="HOGENOM" id="CLU_1793087_0_0_9"/>
<dbReference type="EMBL" id="HG917868">
    <property type="protein sequence ID" value="CDM68135.1"/>
    <property type="molecule type" value="Genomic_DNA"/>
</dbReference>
<gene>
    <name evidence="2" type="ORF">CM240_0971</name>
</gene>
<dbReference type="Proteomes" id="UP000019426">
    <property type="component" value="Chromosome M2/40_rep1"/>
</dbReference>
<evidence type="ECO:0000313" key="2">
    <source>
        <dbReference type="EMBL" id="CDM68135.1"/>
    </source>
</evidence>
<accession>W6SEP0</accession>
<feature type="signal peptide" evidence="1">
    <location>
        <begin position="1"/>
        <end position="22"/>
    </location>
</feature>
<feature type="chain" id="PRO_5004883647" description="Secreted protein" evidence="1">
    <location>
        <begin position="23"/>
        <end position="144"/>
    </location>
</feature>
<sequence length="144" mass="16836">MHKKVVLILLIILCLNPTKIFAQNYYEDVKITVNSVETNKDGTYTAHLGYINNSNTKVIPIYIYIKGRVIENSDVPTILKVGEYKNVFYVKFKGDKVSVIYKQGIFGEEKQVRAFSKRYKEVFNYDLRNYVPKVFLINCIFYVL</sequence>
<keyword evidence="1" id="KW-0732">Signal</keyword>
<reference evidence="2 3" key="1">
    <citation type="submission" date="2013-11" db="EMBL/GenBank/DDBJ databases">
        <title>Complete genome sequence of Clostridum sp. M2/40.</title>
        <authorList>
            <person name="Wibberg D."/>
            <person name="Puehler A."/>
            <person name="Schlueter A."/>
        </authorList>
    </citation>
    <scope>NUCLEOTIDE SEQUENCE [LARGE SCALE GENOMIC DNA]</scope>
    <source>
        <strain evidence="3">M2/40</strain>
    </source>
</reference>
<keyword evidence="3" id="KW-1185">Reference proteome</keyword>
<dbReference type="KEGG" id="clt:CM240_0971"/>
<evidence type="ECO:0000313" key="3">
    <source>
        <dbReference type="Proteomes" id="UP000019426"/>
    </source>
</evidence>
<dbReference type="AlphaFoldDB" id="W6SEP0"/>
<proteinExistence type="predicted"/>